<reference evidence="2 3" key="1">
    <citation type="journal article" date="2019" name="Nat. Ecol. Evol.">
        <title>Megaphylogeny resolves global patterns of mushroom evolution.</title>
        <authorList>
            <person name="Varga T."/>
            <person name="Krizsan K."/>
            <person name="Foldi C."/>
            <person name="Dima B."/>
            <person name="Sanchez-Garcia M."/>
            <person name="Sanchez-Ramirez S."/>
            <person name="Szollosi G.J."/>
            <person name="Szarkandi J.G."/>
            <person name="Papp V."/>
            <person name="Albert L."/>
            <person name="Andreopoulos W."/>
            <person name="Angelini C."/>
            <person name="Antonin V."/>
            <person name="Barry K.W."/>
            <person name="Bougher N.L."/>
            <person name="Buchanan P."/>
            <person name="Buyck B."/>
            <person name="Bense V."/>
            <person name="Catcheside P."/>
            <person name="Chovatia M."/>
            <person name="Cooper J."/>
            <person name="Damon W."/>
            <person name="Desjardin D."/>
            <person name="Finy P."/>
            <person name="Geml J."/>
            <person name="Haridas S."/>
            <person name="Hughes K."/>
            <person name="Justo A."/>
            <person name="Karasinski D."/>
            <person name="Kautmanova I."/>
            <person name="Kiss B."/>
            <person name="Kocsube S."/>
            <person name="Kotiranta H."/>
            <person name="LaButti K.M."/>
            <person name="Lechner B.E."/>
            <person name="Liimatainen K."/>
            <person name="Lipzen A."/>
            <person name="Lukacs Z."/>
            <person name="Mihaltcheva S."/>
            <person name="Morgado L.N."/>
            <person name="Niskanen T."/>
            <person name="Noordeloos M.E."/>
            <person name="Ohm R.A."/>
            <person name="Ortiz-Santana B."/>
            <person name="Ovrebo C."/>
            <person name="Racz N."/>
            <person name="Riley R."/>
            <person name="Savchenko A."/>
            <person name="Shiryaev A."/>
            <person name="Soop K."/>
            <person name="Spirin V."/>
            <person name="Szebenyi C."/>
            <person name="Tomsovsky M."/>
            <person name="Tulloss R.E."/>
            <person name="Uehling J."/>
            <person name="Grigoriev I.V."/>
            <person name="Vagvolgyi C."/>
            <person name="Papp T."/>
            <person name="Martin F.M."/>
            <person name="Miettinen O."/>
            <person name="Hibbett D.S."/>
            <person name="Nagy L.G."/>
        </authorList>
    </citation>
    <scope>NUCLEOTIDE SEQUENCE [LARGE SCALE GENOMIC DNA]</scope>
    <source>
        <strain evidence="2 3">FP101781</strain>
    </source>
</reference>
<dbReference type="Proteomes" id="UP000298030">
    <property type="component" value="Unassembled WGS sequence"/>
</dbReference>
<feature type="region of interest" description="Disordered" evidence="1">
    <location>
        <begin position="1"/>
        <end position="29"/>
    </location>
</feature>
<organism evidence="2 3">
    <name type="scientific">Coprinellus micaceus</name>
    <name type="common">Glistening ink-cap mushroom</name>
    <name type="synonym">Coprinus micaceus</name>
    <dbReference type="NCBI Taxonomy" id="71717"/>
    <lineage>
        <taxon>Eukaryota</taxon>
        <taxon>Fungi</taxon>
        <taxon>Dikarya</taxon>
        <taxon>Basidiomycota</taxon>
        <taxon>Agaricomycotina</taxon>
        <taxon>Agaricomycetes</taxon>
        <taxon>Agaricomycetidae</taxon>
        <taxon>Agaricales</taxon>
        <taxon>Agaricineae</taxon>
        <taxon>Psathyrellaceae</taxon>
        <taxon>Coprinellus</taxon>
    </lineage>
</organism>
<accession>A0A4Y7SQU1</accession>
<gene>
    <name evidence="2" type="ORF">FA13DRAFT_1714852</name>
</gene>
<comment type="caution">
    <text evidence="2">The sequence shown here is derived from an EMBL/GenBank/DDBJ whole genome shotgun (WGS) entry which is preliminary data.</text>
</comment>
<feature type="compositionally biased region" description="Basic and acidic residues" evidence="1">
    <location>
        <begin position="301"/>
        <end position="333"/>
    </location>
</feature>
<proteinExistence type="predicted"/>
<feature type="compositionally biased region" description="Basic and acidic residues" evidence="1">
    <location>
        <begin position="371"/>
        <end position="388"/>
    </location>
</feature>
<dbReference type="AlphaFoldDB" id="A0A4Y7SQU1"/>
<protein>
    <submittedName>
        <fullName evidence="2">Uncharacterized protein</fullName>
    </submittedName>
</protein>
<name>A0A4Y7SQU1_COPMI</name>
<feature type="region of interest" description="Disordered" evidence="1">
    <location>
        <begin position="301"/>
        <end position="392"/>
    </location>
</feature>
<evidence type="ECO:0000256" key="1">
    <source>
        <dbReference type="SAM" id="MobiDB-lite"/>
    </source>
</evidence>
<keyword evidence="3" id="KW-1185">Reference proteome</keyword>
<evidence type="ECO:0000313" key="2">
    <source>
        <dbReference type="EMBL" id="TEB24081.1"/>
    </source>
</evidence>
<sequence>MIDSEKLRVSGLPNHSSKRTHTPISKRHMDSIWNRAFSVRKGNPSSEEHAAEGELDGVYRDVSAKVSTQQPSKTSGRWEHGDPVYLDSRRRADRRIATTRLIEVYIPLTAKARPRLSLQDTNERAAVTTCEERVVPRSRKGPQRIGVVDRRGGGTIEYVKLSVNHVGGSHQRYVGETRQLHPGCAEGTSTALPAMTKVFKASVPSVNCKVQCAREGGILTGQVVDVLGNSETRRGAVGQVSSVRFRVMLSHGWTVGCRCCGTIDPESGYEKFTVDRSVGKTPLNPWEDVVASSKVVKRQWPRAECKSRKAHEDSPLREESSEEAERSGIEKKSGGCQGNESPTIEKVGEQRTFPELAPTTTHGATARRHFKPSEHPSKRASEPVERYPGRNNVAVEGKVKTVCGRARSESVLVVAVAEGATPRSRNARNLDRSPYSSTIRVVRIVSTDAARSCPIQKRPLGPPKVTENWVVGVGRLHQQTGEVATTQSDPPLS</sequence>
<evidence type="ECO:0000313" key="3">
    <source>
        <dbReference type="Proteomes" id="UP000298030"/>
    </source>
</evidence>
<feature type="compositionally biased region" description="Basic residues" evidence="1">
    <location>
        <begin position="16"/>
        <end position="26"/>
    </location>
</feature>
<dbReference type="EMBL" id="QPFP01000070">
    <property type="protein sequence ID" value="TEB24081.1"/>
    <property type="molecule type" value="Genomic_DNA"/>
</dbReference>